<feature type="transmembrane region" description="Helical" evidence="6">
    <location>
        <begin position="224"/>
        <end position="244"/>
    </location>
</feature>
<evidence type="ECO:0000256" key="4">
    <source>
        <dbReference type="ARBA" id="ARBA00023136"/>
    </source>
</evidence>
<keyword evidence="2 6" id="KW-0812">Transmembrane</keyword>
<dbReference type="RefSeq" id="XP_040707621.1">
    <property type="nucleotide sequence ID" value="XM_040843649.1"/>
</dbReference>
<dbReference type="EMBL" id="KV878582">
    <property type="protein sequence ID" value="OJJ63815.1"/>
    <property type="molecule type" value="Genomic_DNA"/>
</dbReference>
<dbReference type="InterPro" id="IPR049326">
    <property type="entry name" value="Rhodopsin_dom_fungi"/>
</dbReference>
<evidence type="ECO:0000256" key="5">
    <source>
        <dbReference type="ARBA" id="ARBA00038359"/>
    </source>
</evidence>
<dbReference type="Pfam" id="PF20684">
    <property type="entry name" value="Fung_rhodopsin"/>
    <property type="match status" value="1"/>
</dbReference>
<evidence type="ECO:0000259" key="7">
    <source>
        <dbReference type="Pfam" id="PF20684"/>
    </source>
</evidence>
<keyword evidence="4 6" id="KW-0472">Membrane</keyword>
<dbReference type="Proteomes" id="UP000184356">
    <property type="component" value="Unassembled WGS sequence"/>
</dbReference>
<sequence length="366" mass="41741">MATQWFTGGALPPPPGIEPNFVDPPSQLHGNIALHTVFLSVATLAVAMRLFTRLYMLRTRLGIDDFFCVLAYCLTITFTGLMFYCFSRGIGRHMWDVPITWLSRTLKYFTIGQYIYTMLTAAVKLAFLFFYYRIFPRHINIRYFISFGIAFVSASHLTLFFLTIFSCSPVSHAWDAAFPGRCWNPKILPYVSGGLSSATDLYVLLLPIHTLWGLNMTTRKRIRLAAVFGLGIFAFAASVVRLAMTHVLTDSQDATWNISRISRWATIEAYTGIICSCLPLLPPLLDKYWPKDFGSSIYRFWSSGSRRKSLDNNKAESEVSLQLQQQNPWQRANYVSPDSVSVQKEYRYRSDDGNFPGRVNAWERIA</sequence>
<evidence type="ECO:0000256" key="2">
    <source>
        <dbReference type="ARBA" id="ARBA00022692"/>
    </source>
</evidence>
<feature type="transmembrane region" description="Helical" evidence="6">
    <location>
        <begin position="32"/>
        <end position="51"/>
    </location>
</feature>
<evidence type="ECO:0000256" key="6">
    <source>
        <dbReference type="SAM" id="Phobius"/>
    </source>
</evidence>
<dbReference type="OrthoDB" id="444631at2759"/>
<reference evidence="9" key="1">
    <citation type="journal article" date="2017" name="Genome Biol.">
        <title>Comparative genomics reveals high biological diversity and specific adaptations in the industrially and medically important fungal genus Aspergillus.</title>
        <authorList>
            <person name="de Vries R.P."/>
            <person name="Riley R."/>
            <person name="Wiebenga A."/>
            <person name="Aguilar-Osorio G."/>
            <person name="Amillis S."/>
            <person name="Uchima C.A."/>
            <person name="Anderluh G."/>
            <person name="Asadollahi M."/>
            <person name="Askin M."/>
            <person name="Barry K."/>
            <person name="Battaglia E."/>
            <person name="Bayram O."/>
            <person name="Benocci T."/>
            <person name="Braus-Stromeyer S.A."/>
            <person name="Caldana C."/>
            <person name="Canovas D."/>
            <person name="Cerqueira G.C."/>
            <person name="Chen F."/>
            <person name="Chen W."/>
            <person name="Choi C."/>
            <person name="Clum A."/>
            <person name="Dos Santos R.A."/>
            <person name="Damasio A.R."/>
            <person name="Diallinas G."/>
            <person name="Emri T."/>
            <person name="Fekete E."/>
            <person name="Flipphi M."/>
            <person name="Freyberg S."/>
            <person name="Gallo A."/>
            <person name="Gournas C."/>
            <person name="Habgood R."/>
            <person name="Hainaut M."/>
            <person name="Harispe M.L."/>
            <person name="Henrissat B."/>
            <person name="Hilden K.S."/>
            <person name="Hope R."/>
            <person name="Hossain A."/>
            <person name="Karabika E."/>
            <person name="Karaffa L."/>
            <person name="Karanyi Z."/>
            <person name="Krasevec N."/>
            <person name="Kuo A."/>
            <person name="Kusch H."/>
            <person name="LaButti K."/>
            <person name="Lagendijk E.L."/>
            <person name="Lapidus A."/>
            <person name="Levasseur A."/>
            <person name="Lindquist E."/>
            <person name="Lipzen A."/>
            <person name="Logrieco A.F."/>
            <person name="MacCabe A."/>
            <person name="Maekelae M.R."/>
            <person name="Malavazi I."/>
            <person name="Melin P."/>
            <person name="Meyer V."/>
            <person name="Mielnichuk N."/>
            <person name="Miskei M."/>
            <person name="Molnar A.P."/>
            <person name="Mule G."/>
            <person name="Ngan C.Y."/>
            <person name="Orejas M."/>
            <person name="Orosz E."/>
            <person name="Ouedraogo J.P."/>
            <person name="Overkamp K.M."/>
            <person name="Park H.-S."/>
            <person name="Perrone G."/>
            <person name="Piumi F."/>
            <person name="Punt P.J."/>
            <person name="Ram A.F."/>
            <person name="Ramon A."/>
            <person name="Rauscher S."/>
            <person name="Record E."/>
            <person name="Riano-Pachon D.M."/>
            <person name="Robert V."/>
            <person name="Roehrig J."/>
            <person name="Ruller R."/>
            <person name="Salamov A."/>
            <person name="Salih N.S."/>
            <person name="Samson R.A."/>
            <person name="Sandor E."/>
            <person name="Sanguinetti M."/>
            <person name="Schuetze T."/>
            <person name="Sepcic K."/>
            <person name="Shelest E."/>
            <person name="Sherlock G."/>
            <person name="Sophianopoulou V."/>
            <person name="Squina F.M."/>
            <person name="Sun H."/>
            <person name="Susca A."/>
            <person name="Todd R.B."/>
            <person name="Tsang A."/>
            <person name="Unkles S.E."/>
            <person name="van de Wiele N."/>
            <person name="van Rossen-Uffink D."/>
            <person name="Oliveira J.V."/>
            <person name="Vesth T.C."/>
            <person name="Visser J."/>
            <person name="Yu J.-H."/>
            <person name="Zhou M."/>
            <person name="Andersen M.R."/>
            <person name="Archer D.B."/>
            <person name="Baker S.E."/>
            <person name="Benoit I."/>
            <person name="Brakhage A.A."/>
            <person name="Braus G.H."/>
            <person name="Fischer R."/>
            <person name="Frisvad J.C."/>
            <person name="Goldman G.H."/>
            <person name="Houbraken J."/>
            <person name="Oakley B."/>
            <person name="Pocsi I."/>
            <person name="Scazzocchio C."/>
            <person name="Seiboth B."/>
            <person name="vanKuyk P.A."/>
            <person name="Wortman J."/>
            <person name="Dyer P.S."/>
            <person name="Grigoriev I.V."/>
        </authorList>
    </citation>
    <scope>NUCLEOTIDE SEQUENCE [LARGE SCALE GENOMIC DNA]</scope>
    <source>
        <strain evidence="9">CBS 593.65</strain>
    </source>
</reference>
<accession>A0A1L9TWP0</accession>
<dbReference type="VEuPathDB" id="FungiDB:ASPSYDRAFT_191635"/>
<dbReference type="InterPro" id="IPR052337">
    <property type="entry name" value="SAT4-like"/>
</dbReference>
<comment type="similarity">
    <text evidence="5">Belongs to the SAT4 family.</text>
</comment>
<dbReference type="AlphaFoldDB" id="A0A1L9TWP0"/>
<feature type="transmembrane region" description="Helical" evidence="6">
    <location>
        <begin position="144"/>
        <end position="167"/>
    </location>
</feature>
<gene>
    <name evidence="8" type="ORF">ASPSYDRAFT_191635</name>
</gene>
<protein>
    <recommendedName>
        <fullName evidence="7">Rhodopsin domain-containing protein</fullName>
    </recommendedName>
</protein>
<dbReference type="GO" id="GO:0016020">
    <property type="term" value="C:membrane"/>
    <property type="evidence" value="ECO:0007669"/>
    <property type="project" value="UniProtKB-SubCell"/>
</dbReference>
<evidence type="ECO:0000313" key="9">
    <source>
        <dbReference type="Proteomes" id="UP000184356"/>
    </source>
</evidence>
<comment type="subcellular location">
    <subcellularLocation>
        <location evidence="1">Membrane</location>
        <topology evidence="1">Multi-pass membrane protein</topology>
    </subcellularLocation>
</comment>
<dbReference type="STRING" id="1036612.A0A1L9TWP0"/>
<organism evidence="8 9">
    <name type="scientific">Aspergillus sydowii CBS 593.65</name>
    <dbReference type="NCBI Taxonomy" id="1036612"/>
    <lineage>
        <taxon>Eukaryota</taxon>
        <taxon>Fungi</taxon>
        <taxon>Dikarya</taxon>
        <taxon>Ascomycota</taxon>
        <taxon>Pezizomycotina</taxon>
        <taxon>Eurotiomycetes</taxon>
        <taxon>Eurotiomycetidae</taxon>
        <taxon>Eurotiales</taxon>
        <taxon>Aspergillaceae</taxon>
        <taxon>Aspergillus</taxon>
        <taxon>Aspergillus subgen. Nidulantes</taxon>
    </lineage>
</organism>
<feature type="transmembrane region" description="Helical" evidence="6">
    <location>
        <begin position="187"/>
        <end position="212"/>
    </location>
</feature>
<evidence type="ECO:0000313" key="8">
    <source>
        <dbReference type="EMBL" id="OJJ63815.1"/>
    </source>
</evidence>
<feature type="domain" description="Rhodopsin" evidence="7">
    <location>
        <begin position="48"/>
        <end position="286"/>
    </location>
</feature>
<feature type="transmembrane region" description="Helical" evidence="6">
    <location>
        <begin position="111"/>
        <end position="132"/>
    </location>
</feature>
<dbReference type="PANTHER" id="PTHR33048">
    <property type="entry name" value="PTH11-LIKE INTEGRAL MEMBRANE PROTEIN (AFU_ORTHOLOGUE AFUA_5G11245)"/>
    <property type="match status" value="1"/>
</dbReference>
<name>A0A1L9TWP0_9EURO</name>
<proteinExistence type="inferred from homology"/>
<evidence type="ECO:0000256" key="1">
    <source>
        <dbReference type="ARBA" id="ARBA00004141"/>
    </source>
</evidence>
<dbReference type="GeneID" id="63759722"/>
<evidence type="ECO:0000256" key="3">
    <source>
        <dbReference type="ARBA" id="ARBA00022989"/>
    </source>
</evidence>
<keyword evidence="9" id="KW-1185">Reference proteome</keyword>
<feature type="transmembrane region" description="Helical" evidence="6">
    <location>
        <begin position="63"/>
        <end position="91"/>
    </location>
</feature>
<keyword evidence="3 6" id="KW-1133">Transmembrane helix</keyword>
<dbReference type="PANTHER" id="PTHR33048:SF158">
    <property type="entry name" value="MEMBRANE PROTEIN PTH11-LIKE, PUTATIVE-RELATED"/>
    <property type="match status" value="1"/>
</dbReference>